<keyword evidence="9" id="KW-0809">Transit peptide</keyword>
<evidence type="ECO:0000256" key="21">
    <source>
        <dbReference type="ARBA" id="ARBA00047969"/>
    </source>
</evidence>
<comment type="catalytic activity">
    <reaction evidence="20">
        <text>hexadecanoyl-CoA + H2O = hexadecanoate + CoA + H(+)</text>
        <dbReference type="Rhea" id="RHEA:16645"/>
        <dbReference type="ChEBI" id="CHEBI:7896"/>
        <dbReference type="ChEBI" id="CHEBI:15377"/>
        <dbReference type="ChEBI" id="CHEBI:15378"/>
        <dbReference type="ChEBI" id="CHEBI:57287"/>
        <dbReference type="ChEBI" id="CHEBI:57379"/>
        <dbReference type="EC" id="3.1.2.2"/>
    </reaction>
    <physiologicalReaction direction="left-to-right" evidence="20">
        <dbReference type="Rhea" id="RHEA:16646"/>
    </physiologicalReaction>
</comment>
<keyword evidence="5" id="KW-0963">Cytoplasm</keyword>
<dbReference type="NCBIfam" id="TIGR00369">
    <property type="entry name" value="unchar_dom_1"/>
    <property type="match status" value="1"/>
</dbReference>
<evidence type="ECO:0000256" key="7">
    <source>
        <dbReference type="ARBA" id="ARBA00022801"/>
    </source>
</evidence>
<keyword evidence="7" id="KW-0378">Hydrolase</keyword>
<keyword evidence="11" id="KW-0472">Membrane</keyword>
<evidence type="ECO:0000256" key="22">
    <source>
        <dbReference type="ARBA" id="ARBA00048074"/>
    </source>
</evidence>
<comment type="catalytic activity">
    <reaction evidence="13">
        <text>(5Z,8Z,11Z,14Z)-eicosatetraenoyl-CoA + H2O = (5Z,8Z,11Z,14Z)-eicosatetraenoate + CoA + H(+)</text>
        <dbReference type="Rhea" id="RHEA:40151"/>
        <dbReference type="ChEBI" id="CHEBI:15377"/>
        <dbReference type="ChEBI" id="CHEBI:15378"/>
        <dbReference type="ChEBI" id="CHEBI:32395"/>
        <dbReference type="ChEBI" id="CHEBI:57287"/>
        <dbReference type="ChEBI" id="CHEBI:57368"/>
    </reaction>
    <physiologicalReaction direction="left-to-right" evidence="13">
        <dbReference type="Rhea" id="RHEA:40152"/>
    </physiologicalReaction>
</comment>
<evidence type="ECO:0000256" key="18">
    <source>
        <dbReference type="ARBA" id="ARBA00043210"/>
    </source>
</evidence>
<evidence type="ECO:0000256" key="19">
    <source>
        <dbReference type="ARBA" id="ARBA00047588"/>
    </source>
</evidence>
<comment type="caution">
    <text evidence="25">The sequence shown here is derived from an EMBL/GenBank/DDBJ whole genome shotgun (WGS) entry which is preliminary data.</text>
</comment>
<evidence type="ECO:0000256" key="4">
    <source>
        <dbReference type="ARBA" id="ARBA00022475"/>
    </source>
</evidence>
<evidence type="ECO:0000256" key="14">
    <source>
        <dbReference type="ARBA" id="ARBA00037002"/>
    </source>
</evidence>
<evidence type="ECO:0000256" key="20">
    <source>
        <dbReference type="ARBA" id="ARBA00047734"/>
    </source>
</evidence>
<evidence type="ECO:0000256" key="5">
    <source>
        <dbReference type="ARBA" id="ARBA00022490"/>
    </source>
</evidence>
<dbReference type="Pfam" id="PF03061">
    <property type="entry name" value="4HBT"/>
    <property type="match status" value="1"/>
</dbReference>
<evidence type="ECO:0000256" key="13">
    <source>
        <dbReference type="ARBA" id="ARBA00035852"/>
    </source>
</evidence>
<evidence type="ECO:0000256" key="16">
    <source>
        <dbReference type="ARBA" id="ARBA00038848"/>
    </source>
</evidence>
<evidence type="ECO:0000256" key="9">
    <source>
        <dbReference type="ARBA" id="ARBA00022946"/>
    </source>
</evidence>
<dbReference type="Gene3D" id="3.10.129.10">
    <property type="entry name" value="Hotdog Thioesterase"/>
    <property type="match status" value="1"/>
</dbReference>
<comment type="similarity">
    <text evidence="15">Belongs to the THEM4/THEM5 thioesterase family.</text>
</comment>
<evidence type="ECO:0000256" key="11">
    <source>
        <dbReference type="ARBA" id="ARBA00023136"/>
    </source>
</evidence>
<evidence type="ECO:0000256" key="10">
    <source>
        <dbReference type="ARBA" id="ARBA00023098"/>
    </source>
</evidence>
<keyword evidence="10" id="KW-0443">Lipid metabolism</keyword>
<dbReference type="CDD" id="cd03443">
    <property type="entry name" value="PaaI_thioesterase"/>
    <property type="match status" value="1"/>
</dbReference>
<dbReference type="InterPro" id="IPR003736">
    <property type="entry name" value="PAAI_dom"/>
</dbReference>
<dbReference type="EMBL" id="JAIWIU010000075">
    <property type="protein sequence ID" value="MCA2016861.1"/>
    <property type="molecule type" value="Genomic_DNA"/>
</dbReference>
<name>A0ABS7YMH2_9VIBR</name>
<keyword evidence="6" id="KW-0053">Apoptosis</keyword>
<evidence type="ECO:0000256" key="17">
    <source>
        <dbReference type="ARBA" id="ARBA00040123"/>
    </source>
</evidence>
<comment type="catalytic activity">
    <reaction evidence="19">
        <text>octanoyl-CoA + H2O = octanoate + CoA + H(+)</text>
        <dbReference type="Rhea" id="RHEA:30143"/>
        <dbReference type="ChEBI" id="CHEBI:15377"/>
        <dbReference type="ChEBI" id="CHEBI:15378"/>
        <dbReference type="ChEBI" id="CHEBI:25646"/>
        <dbReference type="ChEBI" id="CHEBI:57287"/>
        <dbReference type="ChEBI" id="CHEBI:57386"/>
    </reaction>
    <physiologicalReaction direction="left-to-right" evidence="19">
        <dbReference type="Rhea" id="RHEA:30144"/>
    </physiologicalReaction>
</comment>
<comment type="catalytic activity">
    <reaction evidence="22">
        <text>dodecanoyl-CoA + H2O = dodecanoate + CoA + H(+)</text>
        <dbReference type="Rhea" id="RHEA:30135"/>
        <dbReference type="ChEBI" id="CHEBI:15377"/>
        <dbReference type="ChEBI" id="CHEBI:15378"/>
        <dbReference type="ChEBI" id="CHEBI:18262"/>
        <dbReference type="ChEBI" id="CHEBI:57287"/>
        <dbReference type="ChEBI" id="CHEBI:57375"/>
    </reaction>
    <physiologicalReaction direction="left-to-right" evidence="22">
        <dbReference type="Rhea" id="RHEA:30136"/>
    </physiologicalReaction>
</comment>
<dbReference type="InterPro" id="IPR052365">
    <property type="entry name" value="THEM4/THEM5_acyl-CoA_thioest"/>
</dbReference>
<evidence type="ECO:0000256" key="15">
    <source>
        <dbReference type="ARBA" id="ARBA00038456"/>
    </source>
</evidence>
<evidence type="ECO:0000259" key="24">
    <source>
        <dbReference type="Pfam" id="PF03061"/>
    </source>
</evidence>
<organism evidence="25 26">
    <name type="scientific">Vibrio tritonius</name>
    <dbReference type="NCBI Taxonomy" id="1435069"/>
    <lineage>
        <taxon>Bacteria</taxon>
        <taxon>Pseudomonadati</taxon>
        <taxon>Pseudomonadota</taxon>
        <taxon>Gammaproteobacteria</taxon>
        <taxon>Vibrionales</taxon>
        <taxon>Vibrionaceae</taxon>
        <taxon>Vibrio</taxon>
    </lineage>
</organism>
<comment type="catalytic activity">
    <reaction evidence="21">
        <text>decanoyl-CoA + H2O = decanoate + CoA + H(+)</text>
        <dbReference type="Rhea" id="RHEA:40059"/>
        <dbReference type="ChEBI" id="CHEBI:15377"/>
        <dbReference type="ChEBI" id="CHEBI:15378"/>
        <dbReference type="ChEBI" id="CHEBI:27689"/>
        <dbReference type="ChEBI" id="CHEBI:57287"/>
        <dbReference type="ChEBI" id="CHEBI:61430"/>
    </reaction>
    <physiologicalReaction direction="left-to-right" evidence="21">
        <dbReference type="Rhea" id="RHEA:40060"/>
    </physiologicalReaction>
</comment>
<feature type="domain" description="Thioesterase" evidence="24">
    <location>
        <begin position="51"/>
        <end position="111"/>
    </location>
</feature>
<evidence type="ECO:0000256" key="1">
    <source>
        <dbReference type="ARBA" id="ARBA00004170"/>
    </source>
</evidence>
<accession>A0ABS7YMH2</accession>
<dbReference type="RefSeq" id="WP_225250750.1">
    <property type="nucleotide sequence ID" value="NZ_JAIWIU010000075.1"/>
</dbReference>
<comment type="catalytic activity">
    <reaction evidence="23">
        <text>tetradecanoyl-CoA + H2O = tetradecanoate + CoA + H(+)</text>
        <dbReference type="Rhea" id="RHEA:40119"/>
        <dbReference type="ChEBI" id="CHEBI:15377"/>
        <dbReference type="ChEBI" id="CHEBI:15378"/>
        <dbReference type="ChEBI" id="CHEBI:30807"/>
        <dbReference type="ChEBI" id="CHEBI:57287"/>
        <dbReference type="ChEBI" id="CHEBI:57385"/>
    </reaction>
    <physiologicalReaction direction="left-to-right" evidence="23">
        <dbReference type="Rhea" id="RHEA:40120"/>
    </physiologicalReaction>
</comment>
<evidence type="ECO:0000256" key="2">
    <source>
        <dbReference type="ARBA" id="ARBA00004496"/>
    </source>
</evidence>
<keyword evidence="8" id="KW-0276">Fatty acid metabolism</keyword>
<keyword evidence="4" id="KW-1003">Cell membrane</keyword>
<reference evidence="26" key="1">
    <citation type="submission" date="2023-07" db="EMBL/GenBank/DDBJ databases">
        <title>Molecular identification of indigenous halophilic bacteria isolated from red sea cost, biodegradation of synthetic dyes and assessment of degraded metabolite toxicity.</title>
        <authorList>
            <person name="Chaieb K."/>
            <person name="Altayb H.N."/>
        </authorList>
    </citation>
    <scope>NUCLEOTIDE SEQUENCE [LARGE SCALE GENOMIC DNA]</scope>
    <source>
        <strain evidence="26">K20</strain>
    </source>
</reference>
<dbReference type="PANTHER" id="PTHR12418">
    <property type="entry name" value="ACYL-COENZYME A THIOESTERASE THEM4"/>
    <property type="match status" value="1"/>
</dbReference>
<comment type="catalytic activity">
    <reaction evidence="14">
        <text>(9Z)-octadecenoyl-CoA + H2O = (9Z)-octadecenoate + CoA + H(+)</text>
        <dbReference type="Rhea" id="RHEA:40139"/>
        <dbReference type="ChEBI" id="CHEBI:15377"/>
        <dbReference type="ChEBI" id="CHEBI:15378"/>
        <dbReference type="ChEBI" id="CHEBI:30823"/>
        <dbReference type="ChEBI" id="CHEBI:57287"/>
        <dbReference type="ChEBI" id="CHEBI:57387"/>
    </reaction>
    <physiologicalReaction direction="left-to-right" evidence="14">
        <dbReference type="Rhea" id="RHEA:40140"/>
    </physiologicalReaction>
</comment>
<evidence type="ECO:0000256" key="12">
    <source>
        <dbReference type="ARBA" id="ARBA00023273"/>
    </source>
</evidence>
<dbReference type="PANTHER" id="PTHR12418:SF19">
    <property type="entry name" value="ACYL-COENZYME A THIOESTERASE THEM4"/>
    <property type="match status" value="1"/>
</dbReference>
<evidence type="ECO:0000313" key="25">
    <source>
        <dbReference type="EMBL" id="MCA2016861.1"/>
    </source>
</evidence>
<keyword evidence="26" id="KW-1185">Reference proteome</keyword>
<proteinExistence type="inferred from homology"/>
<keyword evidence="12" id="KW-0966">Cell projection</keyword>
<protein>
    <recommendedName>
        <fullName evidence="17">Acyl-coenzyme A thioesterase THEM4</fullName>
        <ecNumber evidence="16">3.1.2.2</ecNumber>
    </recommendedName>
    <alternativeName>
        <fullName evidence="18">Thioesterase superfamily member 4</fullName>
    </alternativeName>
</protein>
<evidence type="ECO:0000256" key="8">
    <source>
        <dbReference type="ARBA" id="ARBA00022832"/>
    </source>
</evidence>
<dbReference type="InterPro" id="IPR029069">
    <property type="entry name" value="HotDog_dom_sf"/>
</dbReference>
<dbReference type="EC" id="3.1.2.2" evidence="16"/>
<evidence type="ECO:0000256" key="3">
    <source>
        <dbReference type="ARBA" id="ARBA00004632"/>
    </source>
</evidence>
<evidence type="ECO:0000313" key="26">
    <source>
        <dbReference type="Proteomes" id="UP001199044"/>
    </source>
</evidence>
<gene>
    <name evidence="25" type="ORF">LDJ79_12120</name>
</gene>
<dbReference type="Proteomes" id="UP001199044">
    <property type="component" value="Unassembled WGS sequence"/>
</dbReference>
<evidence type="ECO:0000256" key="6">
    <source>
        <dbReference type="ARBA" id="ARBA00022703"/>
    </source>
</evidence>
<comment type="subcellular location">
    <subcellularLocation>
        <location evidence="3">Cell projection</location>
        <location evidence="3">Ruffle membrane</location>
    </subcellularLocation>
    <subcellularLocation>
        <location evidence="2">Cytoplasm</location>
    </subcellularLocation>
    <subcellularLocation>
        <location evidence="1">Membrane</location>
        <topology evidence="1">Peripheral membrane protein</topology>
    </subcellularLocation>
</comment>
<evidence type="ECO:0000256" key="23">
    <source>
        <dbReference type="ARBA" id="ARBA00048180"/>
    </source>
</evidence>
<sequence length="141" mass="15598">MDNGFNASHKSCIACGDTQANPISLGLKFQSSENNTVQCRYKVQEEHQGYQGMLHGGVAAMLVDAAMVNWLQIHGITRAMTAELNLRYHQTVAVGEQVDVEAKLVEQRHKIYRLKAKLSVSQQIRVSAEAKFIQAPNTKSA</sequence>
<dbReference type="InterPro" id="IPR006683">
    <property type="entry name" value="Thioestr_dom"/>
</dbReference>
<dbReference type="SUPFAM" id="SSF54637">
    <property type="entry name" value="Thioesterase/thiol ester dehydrase-isomerase"/>
    <property type="match status" value="1"/>
</dbReference>